<keyword evidence="1" id="KW-0472">Membrane</keyword>
<proteinExistence type="predicted"/>
<accession>A0A8S5T2I0</accession>
<keyword evidence="1" id="KW-1133">Transmembrane helix</keyword>
<reference evidence="2" key="1">
    <citation type="journal article" date="2021" name="Proc. Natl. Acad. Sci. U.S.A.">
        <title>A Catalog of Tens of Thousands of Viruses from Human Metagenomes Reveals Hidden Associations with Chronic Diseases.</title>
        <authorList>
            <person name="Tisza M.J."/>
            <person name="Buck C.B."/>
        </authorList>
    </citation>
    <scope>NUCLEOTIDE SEQUENCE</scope>
    <source>
        <strain evidence="2">Ct5ra14</strain>
    </source>
</reference>
<protein>
    <submittedName>
        <fullName evidence="2">Uncharacterized protein</fullName>
    </submittedName>
</protein>
<feature type="transmembrane region" description="Helical" evidence="1">
    <location>
        <begin position="12"/>
        <end position="36"/>
    </location>
</feature>
<evidence type="ECO:0000256" key="1">
    <source>
        <dbReference type="SAM" id="Phobius"/>
    </source>
</evidence>
<sequence>MNKKFDDLLEDDLACFLCALIAFALFFGTLTLVLGADAFQRWLLCM</sequence>
<name>A0A8S5T2I0_9CAUD</name>
<evidence type="ECO:0000313" key="2">
    <source>
        <dbReference type="EMBL" id="DAF57227.1"/>
    </source>
</evidence>
<keyword evidence="1" id="KW-0812">Transmembrane</keyword>
<dbReference type="EMBL" id="BK032730">
    <property type="protein sequence ID" value="DAF57227.1"/>
    <property type="molecule type" value="Genomic_DNA"/>
</dbReference>
<organism evidence="2">
    <name type="scientific">Myoviridae sp. ct5ra14</name>
    <dbReference type="NCBI Taxonomy" id="2827659"/>
    <lineage>
        <taxon>Viruses</taxon>
        <taxon>Duplodnaviria</taxon>
        <taxon>Heunggongvirae</taxon>
        <taxon>Uroviricota</taxon>
        <taxon>Caudoviricetes</taxon>
    </lineage>
</organism>